<dbReference type="CDD" id="cd07516">
    <property type="entry name" value="HAD_Pase"/>
    <property type="match status" value="1"/>
</dbReference>
<dbReference type="PANTHER" id="PTHR10000:SF8">
    <property type="entry name" value="HAD SUPERFAMILY HYDROLASE-LIKE, TYPE 3"/>
    <property type="match status" value="1"/>
</dbReference>
<dbReference type="GO" id="GO:0000287">
    <property type="term" value="F:magnesium ion binding"/>
    <property type="evidence" value="ECO:0007669"/>
    <property type="project" value="TreeGrafter"/>
</dbReference>
<dbReference type="Gene3D" id="3.30.1240.10">
    <property type="match status" value="1"/>
</dbReference>
<sequence>MKYKALALDLDGTLIDSKKQLSQENIKAIHKAIEKGTAVILASGRPVIGIAPIAKELSLEEKGGYILAYNGGNIIDCKTGKIIYEKILPKQCIEAICESAHKNDVIALTYTDTEIVAENDSDEYMIKESLCNNVKIKKVDNLQKFVDYPVAKFLVVGVHQKLLPVQKELLELFPGVIDAFFSESYFLEVVPAGIEKSASLESLLDILNLKREELMVCGDGMNDISMLKYAGLSIAMENAYPEVKEYADYITLSNDDNGVAYAIEKFILND</sequence>
<dbReference type="SFLD" id="SFLDG01144">
    <property type="entry name" value="C2.B.4:_PGP_Like"/>
    <property type="match status" value="1"/>
</dbReference>
<evidence type="ECO:0000313" key="1">
    <source>
        <dbReference type="EMBL" id="SEV84627.1"/>
    </source>
</evidence>
<dbReference type="InterPro" id="IPR023214">
    <property type="entry name" value="HAD_sf"/>
</dbReference>
<name>A0A1I0M841_9FIRM</name>
<reference evidence="1 2" key="1">
    <citation type="submission" date="2016-10" db="EMBL/GenBank/DDBJ databases">
        <authorList>
            <person name="de Groot N.N."/>
        </authorList>
    </citation>
    <scope>NUCLEOTIDE SEQUENCE [LARGE SCALE GENOMIC DNA]</scope>
    <source>
        <strain evidence="1 2">DSM 9179</strain>
    </source>
</reference>
<dbReference type="NCBIfam" id="TIGR01484">
    <property type="entry name" value="HAD-SF-IIB"/>
    <property type="match status" value="1"/>
</dbReference>
<protein>
    <recommendedName>
        <fullName evidence="3">Cof subfamily of IIB subfamily of haloacid dehalogenase superfamily/HAD-superfamily hydrolase, subfamily IIB</fullName>
    </recommendedName>
</protein>
<dbReference type="PANTHER" id="PTHR10000">
    <property type="entry name" value="PHOSPHOSERINE PHOSPHATASE"/>
    <property type="match status" value="1"/>
</dbReference>
<dbReference type="Proteomes" id="UP000199701">
    <property type="component" value="Unassembled WGS sequence"/>
</dbReference>
<dbReference type="RefSeq" id="WP_092449851.1">
    <property type="nucleotide sequence ID" value="NZ_FOJI01000001.1"/>
</dbReference>
<organism evidence="1 2">
    <name type="scientific">[Clostridium] fimetarium</name>
    <dbReference type="NCBI Taxonomy" id="99656"/>
    <lineage>
        <taxon>Bacteria</taxon>
        <taxon>Bacillati</taxon>
        <taxon>Bacillota</taxon>
        <taxon>Clostridia</taxon>
        <taxon>Lachnospirales</taxon>
        <taxon>Lachnospiraceae</taxon>
    </lineage>
</organism>
<dbReference type="EMBL" id="FOJI01000001">
    <property type="protein sequence ID" value="SEV84627.1"/>
    <property type="molecule type" value="Genomic_DNA"/>
</dbReference>
<dbReference type="GO" id="GO:0016791">
    <property type="term" value="F:phosphatase activity"/>
    <property type="evidence" value="ECO:0007669"/>
    <property type="project" value="UniProtKB-ARBA"/>
</dbReference>
<dbReference type="AlphaFoldDB" id="A0A1I0M841"/>
<accession>A0A1I0M841</accession>
<dbReference type="Pfam" id="PF08282">
    <property type="entry name" value="Hydrolase_3"/>
    <property type="match status" value="1"/>
</dbReference>
<dbReference type="GO" id="GO:0005829">
    <property type="term" value="C:cytosol"/>
    <property type="evidence" value="ECO:0007669"/>
    <property type="project" value="TreeGrafter"/>
</dbReference>
<evidence type="ECO:0000313" key="2">
    <source>
        <dbReference type="Proteomes" id="UP000199701"/>
    </source>
</evidence>
<dbReference type="SFLD" id="SFLDG01140">
    <property type="entry name" value="C2.B:_Phosphomannomutase_and_P"/>
    <property type="match status" value="1"/>
</dbReference>
<dbReference type="InterPro" id="IPR036412">
    <property type="entry name" value="HAD-like_sf"/>
</dbReference>
<dbReference type="SUPFAM" id="SSF56784">
    <property type="entry name" value="HAD-like"/>
    <property type="match status" value="1"/>
</dbReference>
<dbReference type="OrthoDB" id="9781413at2"/>
<dbReference type="InterPro" id="IPR000150">
    <property type="entry name" value="Cof"/>
</dbReference>
<dbReference type="PROSITE" id="PS01229">
    <property type="entry name" value="COF_2"/>
    <property type="match status" value="1"/>
</dbReference>
<keyword evidence="2" id="KW-1185">Reference proteome</keyword>
<dbReference type="NCBIfam" id="TIGR00099">
    <property type="entry name" value="Cof-subfamily"/>
    <property type="match status" value="1"/>
</dbReference>
<dbReference type="InterPro" id="IPR006379">
    <property type="entry name" value="HAD-SF_hydro_IIB"/>
</dbReference>
<gene>
    <name evidence="1" type="ORF">SAMN05421659_101293</name>
</gene>
<dbReference type="SFLD" id="SFLDS00003">
    <property type="entry name" value="Haloacid_Dehalogenase"/>
    <property type="match status" value="1"/>
</dbReference>
<evidence type="ECO:0008006" key="3">
    <source>
        <dbReference type="Google" id="ProtNLM"/>
    </source>
</evidence>
<dbReference type="Gene3D" id="3.40.50.1000">
    <property type="entry name" value="HAD superfamily/HAD-like"/>
    <property type="match status" value="1"/>
</dbReference>
<proteinExistence type="predicted"/>
<dbReference type="STRING" id="99656.SAMN05421659_101293"/>